<dbReference type="AlphaFoldDB" id="A0A096BKF0"/>
<comment type="caution">
    <text evidence="1">The sequence shown here is derived from an EMBL/GenBank/DDBJ whole genome shotgun (WGS) entry which is preliminary data.</text>
</comment>
<protein>
    <submittedName>
        <fullName evidence="1">Uncharacterized protein</fullName>
    </submittedName>
</protein>
<sequence length="78" mass="8931">MNGQTFDILYDGDSKHIVFVETYSKNNKDYIIGIGKHSKTVVKIKGETKIARKLDWSDDSLEDIIDFLKKINIDNLAI</sequence>
<dbReference type="RefSeq" id="WP_035161423.1">
    <property type="nucleotide sequence ID" value="NZ_AZTB01000002.1"/>
</dbReference>
<name>A0A096BKF0_9FIRM</name>
<evidence type="ECO:0000313" key="1">
    <source>
        <dbReference type="EMBL" id="KGG81332.1"/>
    </source>
</evidence>
<dbReference type="EMBL" id="AZTB01000002">
    <property type="protein sequence ID" value="KGG81332.1"/>
    <property type="molecule type" value="Genomic_DNA"/>
</dbReference>
<evidence type="ECO:0000313" key="2">
    <source>
        <dbReference type="Proteomes" id="UP000029622"/>
    </source>
</evidence>
<organism evidence="1 2">
    <name type="scientific">Caloranaerobacter azorensis H53214</name>
    <dbReference type="NCBI Taxonomy" id="1156417"/>
    <lineage>
        <taxon>Bacteria</taxon>
        <taxon>Bacillati</taxon>
        <taxon>Bacillota</taxon>
        <taxon>Tissierellia</taxon>
        <taxon>Tissierellales</taxon>
        <taxon>Thermohalobacteraceae</taxon>
        <taxon>Caloranaerobacter</taxon>
    </lineage>
</organism>
<reference evidence="1 2" key="1">
    <citation type="submission" date="2013-12" db="EMBL/GenBank/DDBJ databases">
        <title>Draft genome sequence of Caloranaerobacter sp. H53214.</title>
        <authorList>
            <person name="Jiang L.J."/>
            <person name="Shao Z.Z."/>
            <person name="Long M.N."/>
        </authorList>
    </citation>
    <scope>NUCLEOTIDE SEQUENCE [LARGE SCALE GENOMIC DNA]</scope>
    <source>
        <strain evidence="1 2">H53214</strain>
    </source>
</reference>
<accession>A0A096BKF0</accession>
<gene>
    <name evidence="1" type="ORF">Y919_00840</name>
</gene>
<dbReference type="Proteomes" id="UP000029622">
    <property type="component" value="Unassembled WGS sequence"/>
</dbReference>
<proteinExistence type="predicted"/>